<keyword evidence="1" id="KW-0472">Membrane</keyword>
<protein>
    <submittedName>
        <fullName evidence="2">Type IV pilus assembly protein PilW</fullName>
    </submittedName>
</protein>
<dbReference type="RefSeq" id="WP_307692398.1">
    <property type="nucleotide sequence ID" value="NZ_JAUSRO010000020.1"/>
</dbReference>
<dbReference type="Pfam" id="PF16074">
    <property type="entry name" value="PilW"/>
    <property type="match status" value="1"/>
</dbReference>
<dbReference type="InterPro" id="IPR032092">
    <property type="entry name" value="PilW"/>
</dbReference>
<sequence length="259" mass="27807">MSNPEAVRRPGRHQRPRGLALIDMLVGLALGAMVIVAALGALSMARQSSGSVGDLHQLHTQGAFALRVIGRHVRQAGALEPTHDPASGLHVFDDRLIGFAGGSSLVAGSDGAGTEPDTLSVSHQPAAASDAHRLDCLSEVVRTGERIDSTFFLRRGELRCRTASKNQALIGQVADFQVMYRVRNALQETRRLNASQLTAQSLWRDVRAVEVCIDLKGDLPAAAAGNDSYRDCRGADVTRTGRQRLVLRQVFALRTSTAP</sequence>
<gene>
    <name evidence="2" type="ORF">J2W36_004940</name>
</gene>
<dbReference type="EMBL" id="JAUSRO010000020">
    <property type="protein sequence ID" value="MDP9902663.1"/>
    <property type="molecule type" value="Genomic_DNA"/>
</dbReference>
<evidence type="ECO:0000313" key="2">
    <source>
        <dbReference type="EMBL" id="MDP9902663.1"/>
    </source>
</evidence>
<evidence type="ECO:0000256" key="1">
    <source>
        <dbReference type="SAM" id="Phobius"/>
    </source>
</evidence>
<keyword evidence="1" id="KW-0812">Transmembrane</keyword>
<name>A0ABT9SE75_9BURK</name>
<accession>A0ABT9SE75</accession>
<organism evidence="2 3">
    <name type="scientific">Variovorax ginsengisoli</name>
    <dbReference type="NCBI Taxonomy" id="363844"/>
    <lineage>
        <taxon>Bacteria</taxon>
        <taxon>Pseudomonadati</taxon>
        <taxon>Pseudomonadota</taxon>
        <taxon>Betaproteobacteria</taxon>
        <taxon>Burkholderiales</taxon>
        <taxon>Comamonadaceae</taxon>
        <taxon>Variovorax</taxon>
    </lineage>
</organism>
<proteinExistence type="predicted"/>
<comment type="caution">
    <text evidence="2">The sequence shown here is derived from an EMBL/GenBank/DDBJ whole genome shotgun (WGS) entry which is preliminary data.</text>
</comment>
<keyword evidence="1" id="KW-1133">Transmembrane helix</keyword>
<evidence type="ECO:0000313" key="3">
    <source>
        <dbReference type="Proteomes" id="UP001226867"/>
    </source>
</evidence>
<reference evidence="2 3" key="1">
    <citation type="submission" date="2023-07" db="EMBL/GenBank/DDBJ databases">
        <title>Sorghum-associated microbial communities from plants grown in Nebraska, USA.</title>
        <authorList>
            <person name="Schachtman D."/>
        </authorList>
    </citation>
    <scope>NUCLEOTIDE SEQUENCE [LARGE SCALE GENOMIC DNA]</scope>
    <source>
        <strain evidence="2 3">DS1607</strain>
    </source>
</reference>
<feature type="transmembrane region" description="Helical" evidence="1">
    <location>
        <begin position="21"/>
        <end position="42"/>
    </location>
</feature>
<dbReference type="Proteomes" id="UP001226867">
    <property type="component" value="Unassembled WGS sequence"/>
</dbReference>
<keyword evidence="3" id="KW-1185">Reference proteome</keyword>